<evidence type="ECO:0000313" key="2">
    <source>
        <dbReference type="EMBL" id="MBW0544155.1"/>
    </source>
</evidence>
<comment type="caution">
    <text evidence="2">The sequence shown here is derived from an EMBL/GenBank/DDBJ whole genome shotgun (WGS) entry which is preliminary data.</text>
</comment>
<evidence type="ECO:0000313" key="3">
    <source>
        <dbReference type="Proteomes" id="UP000765509"/>
    </source>
</evidence>
<keyword evidence="3" id="KW-1185">Reference proteome</keyword>
<dbReference type="EMBL" id="AVOT02048967">
    <property type="protein sequence ID" value="MBW0544155.1"/>
    <property type="molecule type" value="Genomic_DNA"/>
</dbReference>
<proteinExistence type="predicted"/>
<name>A0A9Q3FP14_9BASI</name>
<dbReference type="Proteomes" id="UP000765509">
    <property type="component" value="Unassembled WGS sequence"/>
</dbReference>
<accession>A0A9Q3FP14</accession>
<organism evidence="2 3">
    <name type="scientific">Austropuccinia psidii MF-1</name>
    <dbReference type="NCBI Taxonomy" id="1389203"/>
    <lineage>
        <taxon>Eukaryota</taxon>
        <taxon>Fungi</taxon>
        <taxon>Dikarya</taxon>
        <taxon>Basidiomycota</taxon>
        <taxon>Pucciniomycotina</taxon>
        <taxon>Pucciniomycetes</taxon>
        <taxon>Pucciniales</taxon>
        <taxon>Sphaerophragmiaceae</taxon>
        <taxon>Austropuccinia</taxon>
    </lineage>
</organism>
<reference evidence="2" key="1">
    <citation type="submission" date="2021-03" db="EMBL/GenBank/DDBJ databases">
        <title>Draft genome sequence of rust myrtle Austropuccinia psidii MF-1, a brazilian biotype.</title>
        <authorList>
            <person name="Quecine M.C."/>
            <person name="Pachon D.M.R."/>
            <person name="Bonatelli M.L."/>
            <person name="Correr F.H."/>
            <person name="Franceschini L.M."/>
            <person name="Leite T.F."/>
            <person name="Margarido G.R.A."/>
            <person name="Almeida C.A."/>
            <person name="Ferrarezi J.A."/>
            <person name="Labate C.A."/>
        </authorList>
    </citation>
    <scope>NUCLEOTIDE SEQUENCE</scope>
    <source>
        <strain evidence="2">MF-1</strain>
    </source>
</reference>
<sequence length="290" mass="32858">MDRWTEAGMMARRAGETSELAPRWTPTTRTDFSGESHARIPQGRSQARPPPSASRLVDCPRSINSSSTSLSASAHRCRFKRKKHLVDDIVGYTTLWKMKLHIIGSLSLIVGNHAALIKPSTFGLPLSKEIDTGTHLKSAYLNALKHNSQSNIANSRILVFAKSPLESIPENLETVEVSSKLTKKKHGQTLFEQTYRKSAGRRTDAQSLDLINAIQKGGQEITETHPRFITLPTSKPTFFQRLKSRIQKILNFTSLKSTIQRMTNLKAFKLRFQKLLKWFRRLSLRRKLNP</sequence>
<feature type="region of interest" description="Disordered" evidence="1">
    <location>
        <begin position="1"/>
        <end position="67"/>
    </location>
</feature>
<gene>
    <name evidence="2" type="ORF">O181_083870</name>
</gene>
<dbReference type="AlphaFoldDB" id="A0A9Q3FP14"/>
<evidence type="ECO:0000256" key="1">
    <source>
        <dbReference type="SAM" id="MobiDB-lite"/>
    </source>
</evidence>
<protein>
    <submittedName>
        <fullName evidence="2">Uncharacterized protein</fullName>
    </submittedName>
</protein>